<gene>
    <name evidence="1" type="ORF">ACFOEN_06855</name>
</gene>
<protein>
    <recommendedName>
        <fullName evidence="3">MalT-like TPR region domain-containing protein</fullName>
    </recommendedName>
</protein>
<dbReference type="Proteomes" id="UP001595556">
    <property type="component" value="Unassembled WGS sequence"/>
</dbReference>
<dbReference type="SUPFAM" id="SSF48452">
    <property type="entry name" value="TPR-like"/>
    <property type="match status" value="1"/>
</dbReference>
<reference evidence="2" key="1">
    <citation type="journal article" date="2019" name="Int. J. Syst. Evol. Microbiol.">
        <title>The Global Catalogue of Microorganisms (GCM) 10K type strain sequencing project: providing services to taxonomists for standard genome sequencing and annotation.</title>
        <authorList>
            <consortium name="The Broad Institute Genomics Platform"/>
            <consortium name="The Broad Institute Genome Sequencing Center for Infectious Disease"/>
            <person name="Wu L."/>
            <person name="Ma J."/>
        </authorList>
    </citation>
    <scope>NUCLEOTIDE SEQUENCE [LARGE SCALE GENOMIC DNA]</scope>
    <source>
        <strain evidence="2">KCTC 52168</strain>
    </source>
</reference>
<dbReference type="RefSeq" id="WP_377302295.1">
    <property type="nucleotide sequence ID" value="NZ_CP180191.1"/>
</dbReference>
<dbReference type="InterPro" id="IPR011990">
    <property type="entry name" value="TPR-like_helical_dom_sf"/>
</dbReference>
<evidence type="ECO:0000313" key="2">
    <source>
        <dbReference type="Proteomes" id="UP001595556"/>
    </source>
</evidence>
<organism evidence="1 2">
    <name type="scientific">Piscinibacterium candidicorallinum</name>
    <dbReference type="NCBI Taxonomy" id="1793872"/>
    <lineage>
        <taxon>Bacteria</taxon>
        <taxon>Pseudomonadati</taxon>
        <taxon>Pseudomonadota</taxon>
        <taxon>Betaproteobacteria</taxon>
        <taxon>Burkholderiales</taxon>
        <taxon>Piscinibacterium</taxon>
    </lineage>
</organism>
<proteinExistence type="predicted"/>
<accession>A0ABV7H728</accession>
<dbReference type="EMBL" id="JBHRTI010000003">
    <property type="protein sequence ID" value="MFC3147356.1"/>
    <property type="molecule type" value="Genomic_DNA"/>
</dbReference>
<keyword evidence="2" id="KW-1185">Reference proteome</keyword>
<name>A0ABV7H728_9BURK</name>
<comment type="caution">
    <text evidence="1">The sequence shown here is derived from an EMBL/GenBank/DDBJ whole genome shotgun (WGS) entry which is preliminary data.</text>
</comment>
<evidence type="ECO:0000313" key="1">
    <source>
        <dbReference type="EMBL" id="MFC3147356.1"/>
    </source>
</evidence>
<dbReference type="Gene3D" id="1.25.40.10">
    <property type="entry name" value="Tetratricopeptide repeat domain"/>
    <property type="match status" value="2"/>
</dbReference>
<sequence length="371" mass="39849">MPDTQSFASFAIPSLSVMQPPSSSLPTSIEQRLSAAREAIAAVRFADAMQLLRDLLPDTAHLPELHFEVLMTRCIWHYYQPETAAAIEWGQRAIEHAQLTLTPGHEARARALLANVRDMAGDIEGALSDATLALASADREDGLARARAFAALAHVAQRAGEEELCFSLLRQGIDAAAKHDAVRSSLLLVAGAAQARFALERWWMQTLEADAATHAHVSVVSGTQLNAVLGTRTNHGRGLIAEGEALLAQGRFAEAQQCLAQGIAHVQDQGASELADAISLNAYCLARLGRVAEALPLAQQARASIMQAASRDPEMRLTVLRSVAEVLRLAAHSEAELARIEWLDAQAALDAFRASISERLRAQHPVPVQAG</sequence>
<evidence type="ECO:0008006" key="3">
    <source>
        <dbReference type="Google" id="ProtNLM"/>
    </source>
</evidence>